<dbReference type="RefSeq" id="WP_076344365.1">
    <property type="nucleotide sequence ID" value="NZ_CP019082.1"/>
</dbReference>
<accession>A0A1U7CMA6</accession>
<dbReference type="PANTHER" id="PTHR43738">
    <property type="entry name" value="ABC TRANSPORTER, MEMBRANE PROTEIN"/>
    <property type="match status" value="1"/>
</dbReference>
<dbReference type="EMBL" id="CP019082">
    <property type="protein sequence ID" value="APW60013.1"/>
    <property type="molecule type" value="Genomic_DNA"/>
</dbReference>
<dbReference type="PANTHER" id="PTHR43738:SF1">
    <property type="entry name" value="HEMIN TRANSPORT SYSTEM PERMEASE PROTEIN HRTB-RELATED"/>
    <property type="match status" value="1"/>
</dbReference>
<evidence type="ECO:0000256" key="3">
    <source>
        <dbReference type="ARBA" id="ARBA00022475"/>
    </source>
</evidence>
<keyword evidence="4 7" id="KW-0812">Transmembrane</keyword>
<dbReference type="Proteomes" id="UP000186309">
    <property type="component" value="Chromosome"/>
</dbReference>
<feature type="transmembrane region" description="Helical" evidence="7">
    <location>
        <begin position="21"/>
        <end position="37"/>
    </location>
</feature>
<feature type="transmembrane region" description="Helical" evidence="7">
    <location>
        <begin position="311"/>
        <end position="338"/>
    </location>
</feature>
<dbReference type="InterPro" id="IPR005891">
    <property type="entry name" value="DevC"/>
</dbReference>
<dbReference type="STRING" id="1387353.BSF38_01475"/>
<evidence type="ECO:0000259" key="8">
    <source>
        <dbReference type="Pfam" id="PF02687"/>
    </source>
</evidence>
<keyword evidence="6 7" id="KW-0472">Membrane</keyword>
<proteinExistence type="predicted"/>
<reference evidence="10" key="1">
    <citation type="submission" date="2016-12" db="EMBL/GenBank/DDBJ databases">
        <title>Comparative genomics of four Isosphaeraceae planctomycetes: a common pool of plasmids and glycoside hydrolase genes.</title>
        <authorList>
            <person name="Ivanova A."/>
        </authorList>
    </citation>
    <scope>NUCLEOTIDE SEQUENCE [LARGE SCALE GENOMIC DNA]</scope>
    <source>
        <strain evidence="10">PX4</strain>
    </source>
</reference>
<keyword evidence="3" id="KW-1003">Cell membrane</keyword>
<dbReference type="NCBIfam" id="TIGR01185">
    <property type="entry name" value="devC"/>
    <property type="match status" value="1"/>
</dbReference>
<evidence type="ECO:0000256" key="7">
    <source>
        <dbReference type="SAM" id="Phobius"/>
    </source>
</evidence>
<keyword evidence="10" id="KW-1185">Reference proteome</keyword>
<evidence type="ECO:0000313" key="10">
    <source>
        <dbReference type="Proteomes" id="UP000186309"/>
    </source>
</evidence>
<dbReference type="AlphaFoldDB" id="A0A1U7CMA6"/>
<sequence>MVPGRTIPLAWRNLTESKLRLLASVAGTAFAVTLMFMENGFRSAMLDSMVNVIERFDGQVVLVSRTLYTLSVPYSFPLRRIVQARNFPEVVATSPVYVVARTGYWRNADTTKLERICVVGYPPEDDVLDVPELKRNREAWSRPDTAMADALSRSDQFGEFHKGQISELSGRRIEIAGTFELGVNVQSNGNLVMSDRNMMKYFPQLGGASVGDRNVTVGVLRVRPGADLEQLRGKLQAELPPDVRVLTKDEFIARERDFWDKVAPVGTVFYIGVVMGFIVGSVICYQVLYADVSNRLGEFATLKAMGYTNMSLYRVVLMQAVYLGLMGYVAGLAVSLILFDWVHRSTGLPLDLTRNNPLTILALSVAMCVASGAYAARRLISADPAQLFA</sequence>
<dbReference type="InterPro" id="IPR051125">
    <property type="entry name" value="ABC-4/HrtB_transporter"/>
</dbReference>
<evidence type="ECO:0000256" key="6">
    <source>
        <dbReference type="ARBA" id="ARBA00023136"/>
    </source>
</evidence>
<evidence type="ECO:0000256" key="5">
    <source>
        <dbReference type="ARBA" id="ARBA00022989"/>
    </source>
</evidence>
<feature type="domain" description="ABC3 transporter permease C-terminal" evidence="8">
    <location>
        <begin position="272"/>
        <end position="384"/>
    </location>
</feature>
<evidence type="ECO:0000313" key="9">
    <source>
        <dbReference type="EMBL" id="APW60013.1"/>
    </source>
</evidence>
<dbReference type="KEGG" id="pbor:BSF38_01475"/>
<feature type="transmembrane region" description="Helical" evidence="7">
    <location>
        <begin position="268"/>
        <end position="290"/>
    </location>
</feature>
<evidence type="ECO:0000256" key="4">
    <source>
        <dbReference type="ARBA" id="ARBA00022692"/>
    </source>
</evidence>
<dbReference type="PIRSF" id="PIRSF031773">
    <property type="entry name" value="DevC"/>
    <property type="match status" value="1"/>
</dbReference>
<dbReference type="InterPro" id="IPR003838">
    <property type="entry name" value="ABC3_permease_C"/>
</dbReference>
<comment type="subcellular location">
    <subcellularLocation>
        <location evidence="1">Cell membrane</location>
        <topology evidence="1">Multi-pass membrane protein</topology>
    </subcellularLocation>
</comment>
<organism evidence="9 10">
    <name type="scientific">Paludisphaera borealis</name>
    <dbReference type="NCBI Taxonomy" id="1387353"/>
    <lineage>
        <taxon>Bacteria</taxon>
        <taxon>Pseudomonadati</taxon>
        <taxon>Planctomycetota</taxon>
        <taxon>Planctomycetia</taxon>
        <taxon>Isosphaerales</taxon>
        <taxon>Isosphaeraceae</taxon>
        <taxon>Paludisphaera</taxon>
    </lineage>
</organism>
<evidence type="ECO:0000256" key="1">
    <source>
        <dbReference type="ARBA" id="ARBA00004651"/>
    </source>
</evidence>
<evidence type="ECO:0000256" key="2">
    <source>
        <dbReference type="ARBA" id="ARBA00022448"/>
    </source>
</evidence>
<dbReference type="GO" id="GO:0005886">
    <property type="term" value="C:plasma membrane"/>
    <property type="evidence" value="ECO:0007669"/>
    <property type="project" value="UniProtKB-SubCell"/>
</dbReference>
<dbReference type="OrthoDB" id="180999at2"/>
<name>A0A1U7CMA6_9BACT</name>
<feature type="transmembrane region" description="Helical" evidence="7">
    <location>
        <begin position="358"/>
        <end position="376"/>
    </location>
</feature>
<protein>
    <submittedName>
        <fullName evidence="9">Putative ABC transporter permease</fullName>
    </submittedName>
</protein>
<keyword evidence="2" id="KW-0813">Transport</keyword>
<dbReference type="Pfam" id="PF02687">
    <property type="entry name" value="FtsX"/>
    <property type="match status" value="1"/>
</dbReference>
<gene>
    <name evidence="9" type="ORF">BSF38_01475</name>
</gene>
<keyword evidence="5 7" id="KW-1133">Transmembrane helix</keyword>